<sequence>MSNRAAAVLAGLALALLLAAAWAVLRPPAAPPPGPGDCEIVAVTRRALHTEIVVPASAFGPQSPLKAIYPGAQSYSIGWGDATAFPGGLTVWTSIRALAWPTASVLHVVRLDGAPGEGGDAVPLAVSREGLDRLAREIEAAFALDAAGEPVVTGPGRLSGRSVFARAGSRYHLFRTCNVWTADRLRAAGAPIAWPGAHLLPWTLTAEVAVRGQEACPLDR</sequence>
<proteinExistence type="predicted"/>
<reference evidence="1 2" key="1">
    <citation type="journal article" date="2017" name="Int. J. Syst. Evol. Microbiol.">
        <title>Marinicauda algicola sp. nov., isolated from a marine red alga Rhodosorus marinus.</title>
        <authorList>
            <person name="Jeong S.E."/>
            <person name="Jeon S.H."/>
            <person name="Chun B.H."/>
            <person name="Kim D.W."/>
            <person name="Jeon C.O."/>
        </authorList>
    </citation>
    <scope>NUCLEOTIDE SEQUENCE [LARGE SCALE GENOMIC DNA]</scope>
    <source>
        <strain evidence="1 2">JCM 31718</strain>
    </source>
</reference>
<dbReference type="Pfam" id="PF09601">
    <property type="entry name" value="DUF2459"/>
    <property type="match status" value="1"/>
</dbReference>
<gene>
    <name evidence="1" type="ORF">E5163_10155</name>
</gene>
<keyword evidence="2" id="KW-1185">Reference proteome</keyword>
<protein>
    <submittedName>
        <fullName evidence="1">DUF2459 domain-containing protein</fullName>
    </submittedName>
</protein>
<organism evidence="1 2">
    <name type="scientific">Marinicauda algicola</name>
    <dbReference type="NCBI Taxonomy" id="2029849"/>
    <lineage>
        <taxon>Bacteria</taxon>
        <taxon>Pseudomonadati</taxon>
        <taxon>Pseudomonadota</taxon>
        <taxon>Alphaproteobacteria</taxon>
        <taxon>Maricaulales</taxon>
        <taxon>Maricaulaceae</taxon>
        <taxon>Marinicauda</taxon>
    </lineage>
</organism>
<dbReference type="InterPro" id="IPR011727">
    <property type="entry name" value="CHP02117"/>
</dbReference>
<name>A0A4S2GYY6_9PROT</name>
<accession>A0A4S2GYY6</accession>
<comment type="caution">
    <text evidence="1">The sequence shown here is derived from an EMBL/GenBank/DDBJ whole genome shotgun (WGS) entry which is preliminary data.</text>
</comment>
<dbReference type="Proteomes" id="UP000308054">
    <property type="component" value="Unassembled WGS sequence"/>
</dbReference>
<evidence type="ECO:0000313" key="2">
    <source>
        <dbReference type="Proteomes" id="UP000308054"/>
    </source>
</evidence>
<evidence type="ECO:0000313" key="1">
    <source>
        <dbReference type="EMBL" id="TGY88188.1"/>
    </source>
</evidence>
<dbReference type="AlphaFoldDB" id="A0A4S2GYY6"/>
<dbReference type="EMBL" id="SRXW01000003">
    <property type="protein sequence ID" value="TGY88188.1"/>
    <property type="molecule type" value="Genomic_DNA"/>
</dbReference>